<evidence type="ECO:0000313" key="4">
    <source>
        <dbReference type="EMBL" id="MBZ5737663.1"/>
    </source>
</evidence>
<dbReference type="InterPro" id="IPR050194">
    <property type="entry name" value="Glycosyltransferase_grp1"/>
</dbReference>
<keyword evidence="2" id="KW-0808">Transferase</keyword>
<keyword evidence="1" id="KW-0328">Glycosyltransferase</keyword>
<dbReference type="PANTHER" id="PTHR45947:SF3">
    <property type="entry name" value="SULFOQUINOVOSYL TRANSFERASE SQD2"/>
    <property type="match status" value="1"/>
</dbReference>
<sequence length="360" mass="39162">MSHRVLHVAHHAVPHLGGLETVVAAETRGLAARGWEVALVTSATATRPGTTVADGVRAVRVRAWNGLEERYGVPFPLYSPRLVGALAREVRRADVVHVHDVLYLTSWVAALWCRLLRTPYVVHRHVGFVHHSSALVRLVQAAVVATIGRFVLGGARVVLPIDEHVAASLPASARVEVLGNGVDTDRFHPGPRPDDRLPRVLFVGRFVPKKGFELVAAAADDAYEIAFAGGDRPRGLDDPRLTFLGVVPVAEMPDAYARADVMVVASVGECPLTVLEAMASGLPVLLREDPALHTEWTSGPGVRFVDMDAGDLRAALRTLVADRDEMRRLGEDGAAYARAAYSWDVHVDRLDRIYREATRP</sequence>
<proteinExistence type="predicted"/>
<dbReference type="CDD" id="cd03801">
    <property type="entry name" value="GT4_PimA-like"/>
    <property type="match status" value="1"/>
</dbReference>
<dbReference type="Proteomes" id="UP000780875">
    <property type="component" value="Unassembled WGS sequence"/>
</dbReference>
<organism evidence="4 5">
    <name type="scientific">Nocardioides mangrovi</name>
    <dbReference type="NCBI Taxonomy" id="2874580"/>
    <lineage>
        <taxon>Bacteria</taxon>
        <taxon>Bacillati</taxon>
        <taxon>Actinomycetota</taxon>
        <taxon>Actinomycetes</taxon>
        <taxon>Propionibacteriales</taxon>
        <taxon>Nocardioidaceae</taxon>
        <taxon>Nocardioides</taxon>
    </lineage>
</organism>
<comment type="caution">
    <text evidence="4">The sequence shown here is derived from an EMBL/GenBank/DDBJ whole genome shotgun (WGS) entry which is preliminary data.</text>
</comment>
<name>A0ABS7U9K0_9ACTN</name>
<keyword evidence="5" id="KW-1185">Reference proteome</keyword>
<accession>A0ABS7U9K0</accession>
<evidence type="ECO:0000313" key="5">
    <source>
        <dbReference type="Proteomes" id="UP000780875"/>
    </source>
</evidence>
<dbReference type="Gene3D" id="3.40.50.2000">
    <property type="entry name" value="Glycogen Phosphorylase B"/>
    <property type="match status" value="2"/>
</dbReference>
<gene>
    <name evidence="4" type="ORF">K8U61_05775</name>
</gene>
<protein>
    <submittedName>
        <fullName evidence="4">Glycosyltransferase family 4 protein</fullName>
    </submittedName>
</protein>
<dbReference type="Pfam" id="PF13692">
    <property type="entry name" value="Glyco_trans_1_4"/>
    <property type="match status" value="1"/>
</dbReference>
<dbReference type="InterPro" id="IPR028098">
    <property type="entry name" value="Glyco_trans_4-like_N"/>
</dbReference>
<evidence type="ECO:0000256" key="2">
    <source>
        <dbReference type="ARBA" id="ARBA00022679"/>
    </source>
</evidence>
<evidence type="ECO:0000259" key="3">
    <source>
        <dbReference type="Pfam" id="PF13439"/>
    </source>
</evidence>
<reference evidence="4 5" key="1">
    <citation type="submission" date="2021-09" db="EMBL/GenBank/DDBJ databases">
        <title>Whole genome sequence of Nocardioides sp. GBK3QG-3.</title>
        <authorList>
            <person name="Tuo L."/>
        </authorList>
    </citation>
    <scope>NUCLEOTIDE SEQUENCE [LARGE SCALE GENOMIC DNA]</scope>
    <source>
        <strain evidence="4 5">GBK3QG-3</strain>
    </source>
</reference>
<feature type="domain" description="Glycosyltransferase subfamily 4-like N-terminal" evidence="3">
    <location>
        <begin position="17"/>
        <end position="186"/>
    </location>
</feature>
<dbReference type="Pfam" id="PF13439">
    <property type="entry name" value="Glyco_transf_4"/>
    <property type="match status" value="1"/>
</dbReference>
<dbReference type="SUPFAM" id="SSF53756">
    <property type="entry name" value="UDP-Glycosyltransferase/glycogen phosphorylase"/>
    <property type="match status" value="1"/>
</dbReference>
<dbReference type="EMBL" id="JAIQZJ010000002">
    <property type="protein sequence ID" value="MBZ5737663.1"/>
    <property type="molecule type" value="Genomic_DNA"/>
</dbReference>
<dbReference type="PANTHER" id="PTHR45947">
    <property type="entry name" value="SULFOQUINOVOSYL TRANSFERASE SQD2"/>
    <property type="match status" value="1"/>
</dbReference>
<evidence type="ECO:0000256" key="1">
    <source>
        <dbReference type="ARBA" id="ARBA00022676"/>
    </source>
</evidence>
<dbReference type="RefSeq" id="WP_224122039.1">
    <property type="nucleotide sequence ID" value="NZ_JAIQZJ010000002.1"/>
</dbReference>